<feature type="binding site" evidence="8">
    <location>
        <position position="197"/>
    </location>
    <ligand>
        <name>Zn(2+)</name>
        <dbReference type="ChEBI" id="CHEBI:29105"/>
    </ligand>
</feature>
<protein>
    <submittedName>
        <fullName evidence="10">N-acetylglucosamine-6-phosphate deacetylase</fullName>
        <ecNumber evidence="10">3.5.1.25</ecNumber>
    </submittedName>
</protein>
<feature type="active site" description="Proton donor/acceptor" evidence="6">
    <location>
        <position position="277"/>
    </location>
</feature>
<dbReference type="GO" id="GO:0008448">
    <property type="term" value="F:N-acetylglucosamine-6-phosphate deacetylase activity"/>
    <property type="evidence" value="ECO:0007669"/>
    <property type="project" value="UniProtKB-EC"/>
</dbReference>
<dbReference type="InterPro" id="IPR006680">
    <property type="entry name" value="Amidohydro-rel"/>
</dbReference>
<evidence type="ECO:0000256" key="3">
    <source>
        <dbReference type="ARBA" id="ARBA00022801"/>
    </source>
</evidence>
<evidence type="ECO:0000256" key="2">
    <source>
        <dbReference type="ARBA" id="ARBA00022723"/>
    </source>
</evidence>
<dbReference type="EMBL" id="VJMG01000102">
    <property type="protein sequence ID" value="TRL31065.1"/>
    <property type="molecule type" value="Genomic_DNA"/>
</dbReference>
<dbReference type="PANTHER" id="PTHR11113">
    <property type="entry name" value="N-ACETYLGLUCOSAMINE-6-PHOSPHATE DEACETYLASE"/>
    <property type="match status" value="1"/>
</dbReference>
<accession>A0A549SN60</accession>
<evidence type="ECO:0000256" key="5">
    <source>
        <dbReference type="PIRNR" id="PIRNR038994"/>
    </source>
</evidence>
<name>A0A549SN60_9HYPH</name>
<dbReference type="Gene3D" id="2.30.40.10">
    <property type="entry name" value="Urease, subunit C, domain 1"/>
    <property type="match status" value="1"/>
</dbReference>
<feature type="binding site" evidence="7">
    <location>
        <position position="229"/>
    </location>
    <ligand>
        <name>substrate</name>
    </ligand>
</feature>
<dbReference type="SUPFAM" id="SSF51556">
    <property type="entry name" value="Metallo-dependent hydrolases"/>
    <property type="match status" value="1"/>
</dbReference>
<dbReference type="CDD" id="cd00854">
    <property type="entry name" value="NagA"/>
    <property type="match status" value="1"/>
</dbReference>
<feature type="binding site" evidence="7">
    <location>
        <begin position="221"/>
        <end position="222"/>
    </location>
    <ligand>
        <name>substrate</name>
    </ligand>
</feature>
<comment type="similarity">
    <text evidence="1 5">Belongs to the metallo-dependent hydrolases superfamily. NagA family.</text>
</comment>
<keyword evidence="4 5" id="KW-0119">Carbohydrate metabolism</keyword>
<evidence type="ECO:0000256" key="7">
    <source>
        <dbReference type="PIRSR" id="PIRSR038994-2"/>
    </source>
</evidence>
<evidence type="ECO:0000256" key="4">
    <source>
        <dbReference type="ARBA" id="ARBA00023277"/>
    </source>
</evidence>
<organism evidence="10 11">
    <name type="scientific">Rhizobium straminoryzae</name>
    <dbReference type="NCBI Taxonomy" id="1387186"/>
    <lineage>
        <taxon>Bacteria</taxon>
        <taxon>Pseudomonadati</taxon>
        <taxon>Pseudomonadota</taxon>
        <taxon>Alphaproteobacteria</taxon>
        <taxon>Hyphomicrobiales</taxon>
        <taxon>Rhizobiaceae</taxon>
        <taxon>Rhizobium/Agrobacterium group</taxon>
        <taxon>Rhizobium</taxon>
    </lineage>
</organism>
<dbReference type="PIRSF" id="PIRSF038994">
    <property type="entry name" value="NagA"/>
    <property type="match status" value="1"/>
</dbReference>
<dbReference type="InterPro" id="IPR032466">
    <property type="entry name" value="Metal_Hydrolase"/>
</dbReference>
<proteinExistence type="inferred from homology"/>
<feature type="binding site" evidence="7">
    <location>
        <begin position="310"/>
        <end position="312"/>
    </location>
    <ligand>
        <name>substrate</name>
    </ligand>
</feature>
<comment type="caution">
    <text evidence="10">The sequence shown here is derived from an EMBL/GenBank/DDBJ whole genome shotgun (WGS) entry which is preliminary data.</text>
</comment>
<evidence type="ECO:0000256" key="1">
    <source>
        <dbReference type="ARBA" id="ARBA00010716"/>
    </source>
</evidence>
<dbReference type="InterPro" id="IPR003764">
    <property type="entry name" value="GlcNAc_6-P_deAcase"/>
</dbReference>
<keyword evidence="2 8" id="KW-0479">Metal-binding</keyword>
<dbReference type="Gene3D" id="3.20.20.140">
    <property type="entry name" value="Metal-dependent hydrolases"/>
    <property type="match status" value="1"/>
</dbReference>
<evidence type="ECO:0000313" key="11">
    <source>
        <dbReference type="Proteomes" id="UP000316801"/>
    </source>
</evidence>
<keyword evidence="3 5" id="KW-0378">Hydrolase</keyword>
<dbReference type="AlphaFoldDB" id="A0A549SN60"/>
<keyword evidence="11" id="KW-1185">Reference proteome</keyword>
<dbReference type="GO" id="GO:0006046">
    <property type="term" value="P:N-acetylglucosamine catabolic process"/>
    <property type="evidence" value="ECO:0007669"/>
    <property type="project" value="TreeGrafter"/>
</dbReference>
<feature type="binding site" evidence="7">
    <location>
        <position position="142"/>
    </location>
    <ligand>
        <name>substrate</name>
    </ligand>
</feature>
<feature type="domain" description="Amidohydrolase-related" evidence="9">
    <location>
        <begin position="53"/>
        <end position="374"/>
    </location>
</feature>
<evidence type="ECO:0000256" key="8">
    <source>
        <dbReference type="PIRSR" id="PIRSR038994-3"/>
    </source>
</evidence>
<dbReference type="Proteomes" id="UP000316801">
    <property type="component" value="Unassembled WGS sequence"/>
</dbReference>
<comment type="cofactor">
    <cofactor evidence="8">
        <name>a divalent metal cation</name>
        <dbReference type="ChEBI" id="CHEBI:60240"/>
    </cofactor>
    <text evidence="8">Binds 1 divalent metal cation per subunit.</text>
</comment>
<evidence type="ECO:0000256" key="6">
    <source>
        <dbReference type="PIRSR" id="PIRSR038994-1"/>
    </source>
</evidence>
<dbReference type="InterPro" id="IPR011059">
    <property type="entry name" value="Metal-dep_hydrolase_composite"/>
</dbReference>
<feature type="binding site" evidence="7">
    <location>
        <position position="253"/>
    </location>
    <ligand>
        <name>substrate</name>
    </ligand>
</feature>
<dbReference type="RefSeq" id="WP_143127893.1">
    <property type="nucleotide sequence ID" value="NZ_VJMG01000102.1"/>
</dbReference>
<gene>
    <name evidence="10" type="primary">nagA</name>
    <name evidence="10" type="ORF">FNA46_24685</name>
</gene>
<reference evidence="10 11" key="1">
    <citation type="submission" date="2019-07" db="EMBL/GenBank/DDBJ databases">
        <title>Ln-dependent methylotrophs.</title>
        <authorList>
            <person name="Tani A."/>
        </authorList>
    </citation>
    <scope>NUCLEOTIDE SEQUENCE [LARGE SCALE GENOMIC DNA]</scope>
    <source>
        <strain evidence="10 11">SM12</strain>
    </source>
</reference>
<dbReference type="SUPFAM" id="SSF51338">
    <property type="entry name" value="Composite domain of metallo-dependent hydrolases"/>
    <property type="match status" value="1"/>
</dbReference>
<feature type="binding site" evidence="8">
    <location>
        <position position="131"/>
    </location>
    <ligand>
        <name>Zn(2+)</name>
        <dbReference type="ChEBI" id="CHEBI:29105"/>
    </ligand>
</feature>
<evidence type="ECO:0000313" key="10">
    <source>
        <dbReference type="EMBL" id="TRL31065.1"/>
    </source>
</evidence>
<feature type="binding site" evidence="8">
    <location>
        <position position="218"/>
    </location>
    <ligand>
        <name>Zn(2+)</name>
        <dbReference type="ChEBI" id="CHEBI:29105"/>
    </ligand>
</feature>
<evidence type="ECO:0000259" key="9">
    <source>
        <dbReference type="Pfam" id="PF01979"/>
    </source>
</evidence>
<dbReference type="EC" id="3.5.1.25" evidence="10"/>
<dbReference type="NCBIfam" id="TIGR00221">
    <property type="entry name" value="nagA"/>
    <property type="match status" value="1"/>
</dbReference>
<dbReference type="GO" id="GO:0046872">
    <property type="term" value="F:metal ion binding"/>
    <property type="evidence" value="ECO:0007669"/>
    <property type="project" value="UniProtKB-KW"/>
</dbReference>
<dbReference type="Pfam" id="PF01979">
    <property type="entry name" value="Amidohydro_1"/>
    <property type="match status" value="1"/>
</dbReference>
<dbReference type="PANTHER" id="PTHR11113:SF14">
    <property type="entry name" value="N-ACETYLGLUCOSAMINE-6-PHOSPHATE DEACETYLASE"/>
    <property type="match status" value="1"/>
</dbReference>
<sequence length="394" mass="40679">MSTGFILFGGLIFDGARFHDDRVLVVSDGSIVEVSAADGALPDLPRQDAGGALVVPGFIDLQVNGGGGVLLNNDPSVEGIATILAAHARFGTTALLPTLITDRPDVRDKALAAGRLAQERHLPGFLGLHLEGPHLSLARKGTHDPALIRPMTSEDLAVLCAACGTFGQALITIAPENVTPDQVRALRSAGYVVSLGHTDVGATTVATYVEAGASMVTHLFNAMSPLGNREPGVVGAALASGALSCGLIADGFHVDPISMGIALRAKQGPGRIFLVTDAMSTIGTDEPGFELNGRQVYRRDGRLTLADGTLAGADIDMLSCVRFAHGRLGLSLAESLNMASLYPAEAMGLQDRGRLAAGCAADFLLLDPSLALRSTWIGGAPVYDAADGEEGART</sequence>